<dbReference type="InterPro" id="IPR028244">
    <property type="entry name" value="T6SS_Rhs_Vgr_dom"/>
</dbReference>
<dbReference type="Gene3D" id="2.40.50.230">
    <property type="entry name" value="Gp5 N-terminal domain"/>
    <property type="match status" value="1"/>
</dbReference>
<dbReference type="Gene3D" id="2.30.110.50">
    <property type="match status" value="1"/>
</dbReference>
<evidence type="ECO:0000259" key="2">
    <source>
        <dbReference type="Pfam" id="PF04717"/>
    </source>
</evidence>
<dbReference type="AlphaFoldDB" id="A0A856QW06"/>
<dbReference type="Pfam" id="PF10106">
    <property type="entry name" value="DUF2345"/>
    <property type="match status" value="1"/>
</dbReference>
<dbReference type="SUPFAM" id="SSF69255">
    <property type="entry name" value="gp5 N-terminal domain-like"/>
    <property type="match status" value="1"/>
</dbReference>
<dbReference type="InterPro" id="IPR037026">
    <property type="entry name" value="Vgr_OB-fold_dom_sf"/>
</dbReference>
<evidence type="ECO:0000259" key="4">
    <source>
        <dbReference type="Pfam" id="PF13296"/>
    </source>
</evidence>
<feature type="domain" description="Gp5/Type VI secretion system Vgr protein OB-fold" evidence="2">
    <location>
        <begin position="442"/>
        <end position="509"/>
    </location>
</feature>
<evidence type="ECO:0000256" key="1">
    <source>
        <dbReference type="ARBA" id="ARBA00005558"/>
    </source>
</evidence>
<evidence type="ECO:0000313" key="5">
    <source>
        <dbReference type="EMBL" id="QEM84108.2"/>
    </source>
</evidence>
<feature type="domain" description="DUF2345" evidence="3">
    <location>
        <begin position="688"/>
        <end position="837"/>
    </location>
</feature>
<dbReference type="Gene3D" id="4.10.220.110">
    <property type="match status" value="1"/>
</dbReference>
<dbReference type="NCBIfam" id="TIGR01646">
    <property type="entry name" value="vgr_GE"/>
    <property type="match status" value="1"/>
</dbReference>
<name>A0A856QW06_9GAMM</name>
<dbReference type="InterPro" id="IPR017847">
    <property type="entry name" value="T6SS_RhsGE_Vgr_subset"/>
</dbReference>
<organism evidence="5 6">
    <name type="scientific">Halomonas binhaiensis</name>
    <dbReference type="NCBI Taxonomy" id="2562282"/>
    <lineage>
        <taxon>Bacteria</taxon>
        <taxon>Pseudomonadati</taxon>
        <taxon>Pseudomonadota</taxon>
        <taxon>Gammaproteobacteria</taxon>
        <taxon>Oceanospirillales</taxon>
        <taxon>Halomonadaceae</taxon>
        <taxon>Halomonas</taxon>
    </lineage>
</organism>
<dbReference type="Gene3D" id="3.55.50.10">
    <property type="entry name" value="Baseplate protein-like domains"/>
    <property type="match status" value="1"/>
</dbReference>
<dbReference type="SUPFAM" id="SSF69279">
    <property type="entry name" value="Phage tail proteins"/>
    <property type="match status" value="2"/>
</dbReference>
<accession>A0A856QW06</accession>
<gene>
    <name evidence="5" type="ORF">E4T21_14060</name>
</gene>
<keyword evidence="6" id="KW-1185">Reference proteome</keyword>
<dbReference type="KEGG" id="hbh:E4T21_14060"/>
<dbReference type="InterPro" id="IPR006533">
    <property type="entry name" value="T6SS_Vgr_RhsGE"/>
</dbReference>
<evidence type="ECO:0000259" key="3">
    <source>
        <dbReference type="Pfam" id="PF10106"/>
    </source>
</evidence>
<protein>
    <submittedName>
        <fullName evidence="5">Type VI secretion system tip protein VgrG</fullName>
    </submittedName>
</protein>
<evidence type="ECO:0000313" key="6">
    <source>
        <dbReference type="Proteomes" id="UP000324285"/>
    </source>
</evidence>
<dbReference type="Pfam" id="PF13296">
    <property type="entry name" value="T6SS_Vgr"/>
    <property type="match status" value="1"/>
</dbReference>
<reference evidence="5" key="1">
    <citation type="submission" date="2021-02" db="EMBL/GenBank/DDBJ databases">
        <title>Strain Y2R2, a novel species of the genus Halomonas.</title>
        <authorList>
            <person name="Huang H."/>
        </authorList>
    </citation>
    <scope>NUCLEOTIDE SEQUENCE</scope>
    <source>
        <strain evidence="5">Y2R2</strain>
    </source>
</reference>
<dbReference type="Pfam" id="PF05954">
    <property type="entry name" value="Phage_GPD"/>
    <property type="match status" value="1"/>
</dbReference>
<comment type="similarity">
    <text evidence="1">Belongs to the VgrG protein family.</text>
</comment>
<dbReference type="EMBL" id="CP038437">
    <property type="protein sequence ID" value="QEM84108.2"/>
    <property type="molecule type" value="Genomic_DNA"/>
</dbReference>
<dbReference type="NCBIfam" id="TIGR03361">
    <property type="entry name" value="VI_Rhs_Vgr"/>
    <property type="match status" value="1"/>
</dbReference>
<dbReference type="Proteomes" id="UP000324285">
    <property type="component" value="Chromosome"/>
</dbReference>
<dbReference type="Pfam" id="PF04717">
    <property type="entry name" value="Phage_base_V"/>
    <property type="match status" value="1"/>
</dbReference>
<proteinExistence type="inferred from homology"/>
<sequence length="914" mass="101560">MSNFNRDAALNSLNNMVVGTTQEKRLLRFSSPLGENRLLAHRFHGRERLGRTPAWTVDLISYDANIDEHDLIGHPVSLAIRLEDGSEAYRHGLVESLTYLGADGGLHDWQLVFVPWFALLGYREDCRIWMDTSIIDVFTDIFSQYPEAAGRYRFDLRQEYLAHTYISQINENDANFVQRWLEHEGIFWYTLHEANQHTVVFTDDVATLPASSRQSIRFHTQAATQSEDSILQWRQQHALHSSRTQFSSRDYRAHQHPLVDAEYAVQGSTTLEPLERYAYRGQYAWNSPHYGNRLLRVRMEEQEAASQRILAISGARRLTAGEWFELRDHPRVDGQEEKARQFTVIDIEMFAESNLPIAYERRDCPGSLGTMVRAFRDSVMGEQGNEAGTEDTRAQTYGFYLSRLECQRHDLPYRSPEEHKRPEVGLQTAVVVTPPGHEVYTDNLNRIHVRFNWDRLSGDDTLSSCWLRVMQNSSGPDWGTVNVPRAGEEVLVGWMDNQLDHPVVLGQLYGGHQPQWHSTGLMSGLKSKEIKGRGYNQLVMDDATGQVRTQLASTQSSTQLNLGYLIDQQGNTRGALRGTGFELRTDAYGAIRAQNGLYLSTWGQPSAQGAQLDAEEAWRQLQAGHELTHTLSDAASQHEAEALAGSTILQAFNQNADSEYGEAASTSGSMKRFDDGAGDTQYAINNGGRGTVPGLEDSLILVSSPDGIATATPKSTHLHSGEHLTISTGQDISIASGKGLLASVANRISLFVHRAGMKLIAAGGRVDIQAQQDEMELQSKQAMRLSSTDNAIIIAGKKEILLTSGDAYIRLSGGNIDIHAPKNVDIKGAKKSIGGPAGLSHDFKDFPEGTGSYNKRFKLRWKGTDMAASNMRYRITKADGSILEGITGETGETDLLEGQVPESALIEILGKNTP</sequence>
<dbReference type="InterPro" id="IPR018769">
    <property type="entry name" value="VgrG2_DUF2345"/>
</dbReference>
<dbReference type="RefSeq" id="WP_205423392.1">
    <property type="nucleotide sequence ID" value="NZ_CP038437.2"/>
</dbReference>
<dbReference type="InterPro" id="IPR006531">
    <property type="entry name" value="Gp5/Vgr_OB"/>
</dbReference>
<feature type="domain" description="Putative type VI secretion system Rhs element associated Vgr" evidence="4">
    <location>
        <begin position="528"/>
        <end position="635"/>
    </location>
</feature>